<comment type="caution">
    <text evidence="2">The sequence shown here is derived from an EMBL/GenBank/DDBJ whole genome shotgun (WGS) entry which is preliminary data.</text>
</comment>
<proteinExistence type="predicted"/>
<dbReference type="EMBL" id="JAJFAZ020000006">
    <property type="protein sequence ID" value="KAI5323193.1"/>
    <property type="molecule type" value="Genomic_DNA"/>
</dbReference>
<evidence type="ECO:0000313" key="3">
    <source>
        <dbReference type="Proteomes" id="UP001054821"/>
    </source>
</evidence>
<keyword evidence="3" id="KW-1185">Reference proteome</keyword>
<sequence length="76" mass="8746">MGLLEPTYEFPKEFKQVILEKMNGTRLQLLARKSLFCANAINPNFNHDNLDDDLNGHLDDNCNDDQDDDNLNDDYG</sequence>
<reference evidence="2 3" key="1">
    <citation type="journal article" date="2022" name="G3 (Bethesda)">
        <title>Whole-genome sequence and methylome profiling of the almond [Prunus dulcis (Mill.) D.A. Webb] cultivar 'Nonpareil'.</title>
        <authorList>
            <person name="D'Amico-Willman K.M."/>
            <person name="Ouma W.Z."/>
            <person name="Meulia T."/>
            <person name="Sideli G.M."/>
            <person name="Gradziel T.M."/>
            <person name="Fresnedo-Ramirez J."/>
        </authorList>
    </citation>
    <scope>NUCLEOTIDE SEQUENCE [LARGE SCALE GENOMIC DNA]</scope>
    <source>
        <strain evidence="2">Clone GOH B32 T37-40</strain>
    </source>
</reference>
<protein>
    <submittedName>
        <fullName evidence="2">Uncharacterized protein</fullName>
    </submittedName>
</protein>
<organism evidence="2 3">
    <name type="scientific">Prunus dulcis</name>
    <name type="common">Almond</name>
    <name type="synonym">Amygdalus dulcis</name>
    <dbReference type="NCBI Taxonomy" id="3755"/>
    <lineage>
        <taxon>Eukaryota</taxon>
        <taxon>Viridiplantae</taxon>
        <taxon>Streptophyta</taxon>
        <taxon>Embryophyta</taxon>
        <taxon>Tracheophyta</taxon>
        <taxon>Spermatophyta</taxon>
        <taxon>Magnoliopsida</taxon>
        <taxon>eudicotyledons</taxon>
        <taxon>Gunneridae</taxon>
        <taxon>Pentapetalae</taxon>
        <taxon>rosids</taxon>
        <taxon>fabids</taxon>
        <taxon>Rosales</taxon>
        <taxon>Rosaceae</taxon>
        <taxon>Amygdaloideae</taxon>
        <taxon>Amygdaleae</taxon>
        <taxon>Prunus</taxon>
    </lineage>
</organism>
<dbReference type="AlphaFoldDB" id="A0AAD4VE19"/>
<dbReference type="Proteomes" id="UP001054821">
    <property type="component" value="Chromosome 6"/>
</dbReference>
<evidence type="ECO:0000256" key="1">
    <source>
        <dbReference type="SAM" id="MobiDB-lite"/>
    </source>
</evidence>
<feature type="region of interest" description="Disordered" evidence="1">
    <location>
        <begin position="48"/>
        <end position="76"/>
    </location>
</feature>
<name>A0AAD4VE19_PRUDU</name>
<accession>A0AAD4VE19</accession>
<evidence type="ECO:0000313" key="2">
    <source>
        <dbReference type="EMBL" id="KAI5323193.1"/>
    </source>
</evidence>
<feature type="compositionally biased region" description="Acidic residues" evidence="1">
    <location>
        <begin position="61"/>
        <end position="76"/>
    </location>
</feature>
<gene>
    <name evidence="2" type="ORF">L3X38_032265</name>
</gene>